<evidence type="ECO:0000256" key="6">
    <source>
        <dbReference type="PIRSR" id="PIRSR005091-1"/>
    </source>
</evidence>
<feature type="binding site" evidence="8">
    <location>
        <position position="276"/>
    </location>
    <ligand>
        <name>Mn(2+)</name>
        <dbReference type="ChEBI" id="CHEBI:29035"/>
    </ligand>
</feature>
<comment type="caution">
    <text evidence="11">The sequence shown here is derived from an EMBL/GenBank/DDBJ whole genome shotgun (WGS) entry which is preliminary data.</text>
</comment>
<dbReference type="Gene3D" id="3.30.1120.80">
    <property type="match status" value="1"/>
</dbReference>
<keyword evidence="7" id="KW-0464">Manganese</keyword>
<evidence type="ECO:0000256" key="5">
    <source>
        <dbReference type="ARBA" id="ARBA00023136"/>
    </source>
</evidence>
<keyword evidence="12" id="KW-1185">Reference proteome</keyword>
<evidence type="ECO:0000256" key="4">
    <source>
        <dbReference type="ARBA" id="ARBA00022989"/>
    </source>
</evidence>
<feature type="transmembrane region" description="Helical" evidence="9">
    <location>
        <begin position="54"/>
        <end position="74"/>
    </location>
</feature>
<dbReference type="SUPFAM" id="SSF53649">
    <property type="entry name" value="Alkaline phosphatase-like"/>
    <property type="match status" value="1"/>
</dbReference>
<feature type="transmembrane region" description="Helical" evidence="9">
    <location>
        <begin position="86"/>
        <end position="106"/>
    </location>
</feature>
<evidence type="ECO:0000256" key="3">
    <source>
        <dbReference type="ARBA" id="ARBA00022692"/>
    </source>
</evidence>
<dbReference type="Pfam" id="PF00884">
    <property type="entry name" value="Sulfatase"/>
    <property type="match status" value="1"/>
</dbReference>
<dbReference type="OrthoDB" id="9777768at2"/>
<dbReference type="Gene3D" id="3.40.720.10">
    <property type="entry name" value="Alkaline Phosphatase, subunit A"/>
    <property type="match status" value="1"/>
</dbReference>
<feature type="domain" description="Sulfatase N-terminal" evidence="10">
    <location>
        <begin position="268"/>
        <end position="542"/>
    </location>
</feature>
<dbReference type="GO" id="GO:0046872">
    <property type="term" value="F:metal ion binding"/>
    <property type="evidence" value="ECO:0007669"/>
    <property type="project" value="UniProtKB-KW"/>
</dbReference>
<feature type="binding site" evidence="8">
    <location>
        <position position="485"/>
    </location>
    <ligand>
        <name>Mn(2+)</name>
        <dbReference type="ChEBI" id="CHEBI:29035"/>
    </ligand>
</feature>
<keyword evidence="7" id="KW-0479">Metal-binding</keyword>
<dbReference type="InterPro" id="IPR000917">
    <property type="entry name" value="Sulfatase_N"/>
</dbReference>
<evidence type="ECO:0000256" key="8">
    <source>
        <dbReference type="PIRSR" id="PIRSR005091-3"/>
    </source>
</evidence>
<evidence type="ECO:0000256" key="1">
    <source>
        <dbReference type="ARBA" id="ARBA00004651"/>
    </source>
</evidence>
<dbReference type="InterPro" id="IPR017850">
    <property type="entry name" value="Alkaline_phosphatase_core_sf"/>
</dbReference>
<evidence type="ECO:0000256" key="9">
    <source>
        <dbReference type="SAM" id="Phobius"/>
    </source>
</evidence>
<dbReference type="InterPro" id="IPR050448">
    <property type="entry name" value="OpgB/LTA_synthase_biosynth"/>
</dbReference>
<dbReference type="InterPro" id="IPR012160">
    <property type="entry name" value="LtaS-like"/>
</dbReference>
<evidence type="ECO:0000256" key="7">
    <source>
        <dbReference type="PIRSR" id="PIRSR005091-2"/>
    </source>
</evidence>
<evidence type="ECO:0000259" key="10">
    <source>
        <dbReference type="Pfam" id="PF00884"/>
    </source>
</evidence>
<dbReference type="CDD" id="cd16015">
    <property type="entry name" value="LTA_synthase"/>
    <property type="match status" value="1"/>
</dbReference>
<reference evidence="11 12" key="1">
    <citation type="submission" date="2018-06" db="EMBL/GenBank/DDBJ databases">
        <title>Pedobacter endophyticus sp. nov., an endophytic bacterium isolated from a leaf of Triticum aestivum.</title>
        <authorList>
            <person name="Zhang L."/>
        </authorList>
    </citation>
    <scope>NUCLEOTIDE SEQUENCE [LARGE SCALE GENOMIC DNA]</scope>
    <source>
        <strain evidence="11 12">CM134L-2</strain>
    </source>
</reference>
<feature type="binding site" evidence="8">
    <location>
        <position position="316"/>
    </location>
    <ligand>
        <name>Mn(2+)</name>
        <dbReference type="ChEBI" id="CHEBI:29035"/>
    </ligand>
</feature>
<evidence type="ECO:0000313" key="11">
    <source>
        <dbReference type="EMBL" id="RWU10261.1"/>
    </source>
</evidence>
<evidence type="ECO:0000313" key="12">
    <source>
        <dbReference type="Proteomes" id="UP000284120"/>
    </source>
</evidence>
<accession>A0A3S3SWK0</accession>
<feature type="binding site" evidence="8">
    <location>
        <position position="486"/>
    </location>
    <ligand>
        <name>Mn(2+)</name>
        <dbReference type="ChEBI" id="CHEBI:29035"/>
    </ligand>
</feature>
<protein>
    <submittedName>
        <fullName evidence="11">Alkaline phosphatase family protein</fullName>
    </submittedName>
</protein>
<feature type="active site" evidence="6">
    <location>
        <position position="316"/>
    </location>
</feature>
<dbReference type="PANTHER" id="PTHR47371:SF3">
    <property type="entry name" value="PHOSPHOGLYCEROL TRANSFERASE I"/>
    <property type="match status" value="1"/>
</dbReference>
<proteinExistence type="predicted"/>
<evidence type="ECO:0000256" key="2">
    <source>
        <dbReference type="ARBA" id="ARBA00022475"/>
    </source>
</evidence>
<dbReference type="AlphaFoldDB" id="A0A3S3SWK0"/>
<dbReference type="GO" id="GO:0005886">
    <property type="term" value="C:plasma membrane"/>
    <property type="evidence" value="ECO:0007669"/>
    <property type="project" value="UniProtKB-SubCell"/>
</dbReference>
<dbReference type="EMBL" id="SAYW01000001">
    <property type="protein sequence ID" value="RWU10261.1"/>
    <property type="molecule type" value="Genomic_DNA"/>
</dbReference>
<feature type="transmembrane region" description="Helical" evidence="9">
    <location>
        <begin position="12"/>
        <end position="34"/>
    </location>
</feature>
<comment type="subcellular location">
    <subcellularLocation>
        <location evidence="1">Cell membrane</location>
        <topology evidence="1">Multi-pass membrane protein</topology>
    </subcellularLocation>
</comment>
<dbReference type="PIRSF" id="PIRSF005091">
    <property type="entry name" value="Mmb_sulf_HI1246"/>
    <property type="match status" value="1"/>
</dbReference>
<dbReference type="PANTHER" id="PTHR47371">
    <property type="entry name" value="LIPOTEICHOIC ACID SYNTHASE"/>
    <property type="match status" value="1"/>
</dbReference>
<feature type="transmembrane region" description="Helical" evidence="9">
    <location>
        <begin position="137"/>
        <end position="158"/>
    </location>
</feature>
<name>A0A3S3SWK0_9SPHI</name>
<dbReference type="Proteomes" id="UP000284120">
    <property type="component" value="Unassembled WGS sequence"/>
</dbReference>
<gene>
    <name evidence="11" type="ORF">DPV69_02635</name>
</gene>
<feature type="binding site" evidence="7">
    <location>
        <position position="431"/>
    </location>
    <ligand>
        <name>substrate</name>
    </ligand>
</feature>
<keyword evidence="4 9" id="KW-1133">Transmembrane helix</keyword>
<feature type="transmembrane region" description="Helical" evidence="9">
    <location>
        <begin position="170"/>
        <end position="188"/>
    </location>
</feature>
<organism evidence="11 12">
    <name type="scientific">Pedobacter chitinilyticus</name>
    <dbReference type="NCBI Taxonomy" id="2233776"/>
    <lineage>
        <taxon>Bacteria</taxon>
        <taxon>Pseudomonadati</taxon>
        <taxon>Bacteroidota</taxon>
        <taxon>Sphingobacteriia</taxon>
        <taxon>Sphingobacteriales</taxon>
        <taxon>Sphingobacteriaceae</taxon>
        <taxon>Pedobacter</taxon>
    </lineage>
</organism>
<sequence length="621" mass="71513">MFKSLIFFARYFLFWLLYFAIDRFIFMFIFHVKLRNIPFSEKLATYYHALRLDLSMAAYITIIPLLVYTFWYFSNKKKINFNWVRKYNIVLISMFSFISVINFNIYREWGSKVNSRAIEFAIRTPNESLASSASSPIFLTLCVLLILLAVGLYLNFILIRREITYVKTPIWAKLIVAVLTLGINFLLIRGGTGTAPNSQSMAFFSNYQILNHASLNTEWNLMSSILASGKVKKNPYSYGDQKQAELEINDLFKVEKDTTLSILKTDRPNVVIFILESFTADLTKSLGNEDGITPNIDSLAKKGVFFSQIYATGNRTDKGLIGSLTGFPTLGVGSIVKWPEKMQKIPAISQKLYQQGYQTSFYYGGESEFDNYKAFILGHQYKKLVDKNSFDKKDMNSKWGAYDGLVFNKQLTDANTTKQPFFSTLLSLTNHEPFELPVKYKFGNTDNIQKFKSTAFYTDSCIGSYLSEAKKQPWYKNTLFIFVADHGHPLPKSNHEIYEPQRYHIPLIFYGEVIKEEFRGKNFDKTGSQQDLSATLLAQLNINTKEFKWSKNLLNPYHRNFAYFSWDNGFGFIENGHAVTFDNVGKSVLYNSKPEDAQQTNKLLNTGKAYLQTVYQQFINL</sequence>
<keyword evidence="3 9" id="KW-0812">Transmembrane</keyword>
<keyword evidence="2" id="KW-1003">Cell membrane</keyword>
<keyword evidence="5 9" id="KW-0472">Membrane</keyword>